<evidence type="ECO:0000313" key="2">
    <source>
        <dbReference type="Proteomes" id="UP000199226"/>
    </source>
</evidence>
<keyword evidence="2" id="KW-1185">Reference proteome</keyword>
<name>A0A1G9UVZ7_9SPHI</name>
<proteinExistence type="predicted"/>
<evidence type="ECO:0008006" key="3">
    <source>
        <dbReference type="Google" id="ProtNLM"/>
    </source>
</evidence>
<dbReference type="EMBL" id="FNHH01000018">
    <property type="protein sequence ID" value="SDM63785.1"/>
    <property type="molecule type" value="Genomic_DNA"/>
</dbReference>
<protein>
    <recommendedName>
        <fullName evidence="3">Membrane or secreted protein</fullName>
    </recommendedName>
</protein>
<dbReference type="Proteomes" id="UP000199226">
    <property type="component" value="Unassembled WGS sequence"/>
</dbReference>
<organism evidence="1 2">
    <name type="scientific">Daejeonella rubra</name>
    <dbReference type="NCBI Taxonomy" id="990371"/>
    <lineage>
        <taxon>Bacteria</taxon>
        <taxon>Pseudomonadati</taxon>
        <taxon>Bacteroidota</taxon>
        <taxon>Sphingobacteriia</taxon>
        <taxon>Sphingobacteriales</taxon>
        <taxon>Sphingobacteriaceae</taxon>
        <taxon>Daejeonella</taxon>
    </lineage>
</organism>
<reference evidence="2" key="1">
    <citation type="submission" date="2016-10" db="EMBL/GenBank/DDBJ databases">
        <authorList>
            <person name="Varghese N."/>
            <person name="Submissions S."/>
        </authorList>
    </citation>
    <scope>NUCLEOTIDE SEQUENCE [LARGE SCALE GENOMIC DNA]</scope>
    <source>
        <strain evidence="2">DSM 24536</strain>
    </source>
</reference>
<dbReference type="AlphaFoldDB" id="A0A1G9UVZ7"/>
<gene>
    <name evidence="1" type="ORF">SAMN05421813_1183</name>
</gene>
<evidence type="ECO:0000313" key="1">
    <source>
        <dbReference type="EMBL" id="SDM63785.1"/>
    </source>
</evidence>
<sequence length="140" mass="16328">MFCLDINLRYSNLNFLNKKIMNVFKKIALVITVIVMFASCQSKPDVNKILANNETRKELIDSIATNSKMSNEMMEALMNRKNGNMMQEYHQKMMKMMKDNPEMKKNMMEMSKSDSSMVCPMCGKMMGNDHMMDTIKKMHD</sequence>
<accession>A0A1G9UVZ7</accession>